<dbReference type="STRING" id="1385369.N825_31625"/>
<gene>
    <name evidence="1" type="ORF">N825_31625</name>
</gene>
<keyword evidence="2" id="KW-1185">Reference proteome</keyword>
<dbReference type="GO" id="GO:0016829">
    <property type="term" value="F:lyase activity"/>
    <property type="evidence" value="ECO:0007669"/>
    <property type="project" value="InterPro"/>
</dbReference>
<dbReference type="CDD" id="cd03451">
    <property type="entry name" value="FkbR2"/>
    <property type="match status" value="2"/>
</dbReference>
<protein>
    <submittedName>
        <fullName evidence="1">MaoC family dehydratase</fullName>
    </submittedName>
</protein>
<accession>W9H964</accession>
<reference evidence="1 2" key="1">
    <citation type="submission" date="2013-08" db="EMBL/GenBank/DDBJ databases">
        <title>The genome sequence of Skermanella stibiiresistens.</title>
        <authorList>
            <person name="Zhu W."/>
            <person name="Wang G."/>
        </authorList>
    </citation>
    <scope>NUCLEOTIDE SEQUENCE [LARGE SCALE GENOMIC DNA]</scope>
    <source>
        <strain evidence="1 2">SB22</strain>
    </source>
</reference>
<dbReference type="InterPro" id="IPR016790">
    <property type="entry name" value="Thiol_ester_hydratase_Rv0216"/>
</dbReference>
<dbReference type="OrthoDB" id="9796589at2"/>
<dbReference type="PANTHER" id="PTHR43664">
    <property type="entry name" value="MONOAMINE OXIDASE-RELATED"/>
    <property type="match status" value="1"/>
</dbReference>
<name>W9H964_9PROT</name>
<dbReference type="Gene3D" id="3.10.129.10">
    <property type="entry name" value="Hotdog Thioesterase"/>
    <property type="match status" value="1"/>
</dbReference>
<dbReference type="PATRIC" id="fig|1385369.3.peg.1966"/>
<evidence type="ECO:0000313" key="2">
    <source>
        <dbReference type="Proteomes" id="UP000019486"/>
    </source>
</evidence>
<dbReference type="InterPro" id="IPR029069">
    <property type="entry name" value="HotDog_dom_sf"/>
</dbReference>
<dbReference type="RefSeq" id="WP_037450415.1">
    <property type="nucleotide sequence ID" value="NZ_AVFL01000005.1"/>
</dbReference>
<sequence length="352" mass="38517">MTKTNPGNYFEDFRLGQEIIHATPRTVTEGDMALYVALTGSRFPLHSADTFAQDLGFEGATVDDALAFHVVFGKTVPDVSLNAVANLGYAACRFGEPVYPGDTLSSVSQVIGLKENSNGKTGTVYVRSIGVNQRGEMVLDYCRWVMVRKRDESAPAPDPVVPELPDAVAVHDLIVPDGADFGVYDTTAAGSPHLWEDYKEGERIDHVDGMTIEEAEHAMATRLYQNTARVHFNQHTEKEGRFGRRLIYGGHIISLARALSFNGLANAVRIVAINGGRHVAPTFAGDTIYAWSEVLEKHELPGRRDIGVLRLRTIAVKDRACADFPMTGADGKTDPSVVLDLDYTVLMPRRVS</sequence>
<dbReference type="InterPro" id="IPR048274">
    <property type="entry name" value="MC_hydratase"/>
</dbReference>
<proteinExistence type="predicted"/>
<dbReference type="PANTHER" id="PTHR43664:SF1">
    <property type="entry name" value="BETA-METHYLMALYL-COA DEHYDRATASE"/>
    <property type="match status" value="1"/>
</dbReference>
<organism evidence="1 2">
    <name type="scientific">Skermanella stibiiresistens SB22</name>
    <dbReference type="NCBI Taxonomy" id="1385369"/>
    <lineage>
        <taxon>Bacteria</taxon>
        <taxon>Pseudomonadati</taxon>
        <taxon>Pseudomonadota</taxon>
        <taxon>Alphaproteobacteria</taxon>
        <taxon>Rhodospirillales</taxon>
        <taxon>Azospirillaceae</taxon>
        <taxon>Skermanella</taxon>
    </lineage>
</organism>
<dbReference type="Pfam" id="PF19315">
    <property type="entry name" value="MC_hydratase"/>
    <property type="match status" value="1"/>
</dbReference>
<dbReference type="PIRSF" id="PIRSF021494">
    <property type="entry name" value="Rv0216_prd"/>
    <property type="match status" value="1"/>
</dbReference>
<dbReference type="Proteomes" id="UP000019486">
    <property type="component" value="Unassembled WGS sequence"/>
</dbReference>
<comment type="caution">
    <text evidence="1">The sequence shown here is derived from an EMBL/GenBank/DDBJ whole genome shotgun (WGS) entry which is preliminary data.</text>
</comment>
<dbReference type="AlphaFoldDB" id="W9H964"/>
<dbReference type="InterPro" id="IPR052342">
    <property type="entry name" value="MCH/BMMD"/>
</dbReference>
<dbReference type="EMBL" id="AVFL01000005">
    <property type="protein sequence ID" value="EWY41202.1"/>
    <property type="molecule type" value="Genomic_DNA"/>
</dbReference>
<dbReference type="SUPFAM" id="SSF54637">
    <property type="entry name" value="Thioesterase/thiol ester dehydrase-isomerase"/>
    <property type="match status" value="2"/>
</dbReference>
<evidence type="ECO:0000313" key="1">
    <source>
        <dbReference type="EMBL" id="EWY41202.1"/>
    </source>
</evidence>